<name>A0A0F9RQN8_9ZZZZ</name>
<dbReference type="EMBL" id="LAZR01000748">
    <property type="protein sequence ID" value="KKN58765.1"/>
    <property type="molecule type" value="Genomic_DNA"/>
</dbReference>
<accession>A0A0F9RQN8</accession>
<proteinExistence type="predicted"/>
<reference evidence="1" key="1">
    <citation type="journal article" date="2015" name="Nature">
        <title>Complex archaea that bridge the gap between prokaryotes and eukaryotes.</title>
        <authorList>
            <person name="Spang A."/>
            <person name="Saw J.H."/>
            <person name="Jorgensen S.L."/>
            <person name="Zaremba-Niedzwiedzka K."/>
            <person name="Martijn J."/>
            <person name="Lind A.E."/>
            <person name="van Eijk R."/>
            <person name="Schleper C."/>
            <person name="Guy L."/>
            <person name="Ettema T.J."/>
        </authorList>
    </citation>
    <scope>NUCLEOTIDE SEQUENCE</scope>
</reference>
<comment type="caution">
    <text evidence="1">The sequence shown here is derived from an EMBL/GenBank/DDBJ whole genome shotgun (WGS) entry which is preliminary data.</text>
</comment>
<sequence>MSQLIKELIHLAKQSMNLTEAIEKLKEMDLAETYDLHWLQRHDGQGYDPKDDEFNYCYKCAKKIYDFLIGVGEKPVARYLDIPDWTGCTEKNTEIKTDWGNWGYDSVQFCHLCSCILDVPLTDAEEEIRHFESTESIKNPEEYRRLFLNMLETIVYVEEGNFPNEFHTDDEIKEAKELYNRAMDLLPKLKGTNLASS</sequence>
<evidence type="ECO:0000313" key="1">
    <source>
        <dbReference type="EMBL" id="KKN58765.1"/>
    </source>
</evidence>
<gene>
    <name evidence="1" type="ORF">LCGC14_0548600</name>
</gene>
<protein>
    <submittedName>
        <fullName evidence="1">Uncharacterized protein</fullName>
    </submittedName>
</protein>
<organism evidence="1">
    <name type="scientific">marine sediment metagenome</name>
    <dbReference type="NCBI Taxonomy" id="412755"/>
    <lineage>
        <taxon>unclassified sequences</taxon>
        <taxon>metagenomes</taxon>
        <taxon>ecological metagenomes</taxon>
    </lineage>
</organism>
<dbReference type="AlphaFoldDB" id="A0A0F9RQN8"/>